<sequence length="202" mass="23524">MGKKFMAYLLFLIPLLGIGKEEMQTEVFEIPKDFLALPKFEEDKNEGIEISIAQIAGASTRDILLVFKNTSKENQRILRPLDGSTRNAYYPHYDIHLVSTSSMEPVERIGGCMPYGLWADRKWPEEYLIEIAPNKSKTVKLRLPYEFKDSESYALFFQYRMSEEILREEKALRDTKLNWYRYPQNIWTGTVTAKPTILNGKP</sequence>
<dbReference type="EMBL" id="QHJQ01000018">
    <property type="protein sequence ID" value="PXA02876.1"/>
    <property type="molecule type" value="Genomic_DNA"/>
</dbReference>
<dbReference type="AlphaFoldDB" id="A0A317ZCL0"/>
<dbReference type="InParanoid" id="A0A317ZCL0"/>
<name>A0A317ZCL0_9BACT</name>
<organism evidence="1 2">
    <name type="scientific">Coraliomargarita sinensis</name>
    <dbReference type="NCBI Taxonomy" id="2174842"/>
    <lineage>
        <taxon>Bacteria</taxon>
        <taxon>Pseudomonadati</taxon>
        <taxon>Verrucomicrobiota</taxon>
        <taxon>Opitutia</taxon>
        <taxon>Puniceicoccales</taxon>
        <taxon>Coraliomargaritaceae</taxon>
        <taxon>Coraliomargarita</taxon>
    </lineage>
</organism>
<keyword evidence="2" id="KW-1185">Reference proteome</keyword>
<evidence type="ECO:0000313" key="2">
    <source>
        <dbReference type="Proteomes" id="UP000247099"/>
    </source>
</evidence>
<evidence type="ECO:0000313" key="1">
    <source>
        <dbReference type="EMBL" id="PXA02876.1"/>
    </source>
</evidence>
<protein>
    <submittedName>
        <fullName evidence="1">Uncharacterized protein</fullName>
    </submittedName>
</protein>
<dbReference type="Proteomes" id="UP000247099">
    <property type="component" value="Unassembled WGS sequence"/>
</dbReference>
<accession>A0A317ZCL0</accession>
<comment type="caution">
    <text evidence="1">The sequence shown here is derived from an EMBL/GenBank/DDBJ whole genome shotgun (WGS) entry which is preliminary data.</text>
</comment>
<reference evidence="1 2" key="1">
    <citation type="submission" date="2018-05" db="EMBL/GenBank/DDBJ databases">
        <title>Coraliomargarita sinensis sp. nov., isolated from a marine solar saltern.</title>
        <authorList>
            <person name="Zhou L.Y."/>
        </authorList>
    </citation>
    <scope>NUCLEOTIDE SEQUENCE [LARGE SCALE GENOMIC DNA]</scope>
    <source>
        <strain evidence="1 2">WN38</strain>
    </source>
</reference>
<gene>
    <name evidence="1" type="ORF">DDZ13_14905</name>
</gene>
<dbReference type="RefSeq" id="WP_110132257.1">
    <property type="nucleotide sequence ID" value="NZ_QHJQ01000018.1"/>
</dbReference>
<proteinExistence type="predicted"/>